<feature type="domain" description="RCK N-terminal" evidence="19">
    <location>
        <begin position="806"/>
        <end position="950"/>
    </location>
</feature>
<feature type="compositionally biased region" description="Polar residues" evidence="17">
    <location>
        <begin position="722"/>
        <end position="752"/>
    </location>
</feature>
<evidence type="ECO:0000256" key="13">
    <source>
        <dbReference type="ARBA" id="ARBA00023303"/>
    </source>
</evidence>
<dbReference type="SUPFAM" id="SSF51735">
    <property type="entry name" value="NAD(P)-binding Rossmann-fold domains"/>
    <property type="match status" value="1"/>
</dbReference>
<evidence type="ECO:0000256" key="6">
    <source>
        <dbReference type="ARBA" id="ARBA00022826"/>
    </source>
</evidence>
<keyword evidence="7" id="KW-0106">Calcium</keyword>
<accession>A0A0P8YDC2</accession>
<evidence type="ECO:0000256" key="11">
    <source>
        <dbReference type="ARBA" id="ARBA00023065"/>
    </source>
</evidence>
<feature type="transmembrane region" description="Helical" evidence="18">
    <location>
        <begin position="167"/>
        <end position="185"/>
    </location>
</feature>
<evidence type="ECO:0000256" key="4">
    <source>
        <dbReference type="ARBA" id="ARBA00022553"/>
    </source>
</evidence>
<dbReference type="InterPro" id="IPR027359">
    <property type="entry name" value="Volt_channel_dom_sf"/>
</dbReference>
<dbReference type="Pfam" id="PF22614">
    <property type="entry name" value="Slo-like_RCK"/>
    <property type="match status" value="2"/>
</dbReference>
<evidence type="ECO:0000256" key="1">
    <source>
        <dbReference type="ARBA" id="ARBA00004141"/>
    </source>
</evidence>
<evidence type="ECO:0000259" key="19">
    <source>
        <dbReference type="PROSITE" id="PS51201"/>
    </source>
</evidence>
<dbReference type="PROSITE" id="PS51201">
    <property type="entry name" value="RCK_N"/>
    <property type="match status" value="2"/>
</dbReference>
<evidence type="ECO:0000256" key="14">
    <source>
        <dbReference type="ARBA" id="ARBA00029579"/>
    </source>
</evidence>
<evidence type="ECO:0000256" key="12">
    <source>
        <dbReference type="ARBA" id="ARBA00023136"/>
    </source>
</evidence>
<keyword evidence="10 18" id="KW-1133">Transmembrane helix</keyword>
<keyword evidence="13" id="KW-0407">Ion channel</keyword>
<dbReference type="Gene3D" id="3.40.50.720">
    <property type="entry name" value="NAD(P)-binding Rossmann-like Domain"/>
    <property type="match status" value="2"/>
</dbReference>
<dbReference type="Gene3D" id="1.20.120.350">
    <property type="entry name" value="Voltage-gated potassium channels. Chain C"/>
    <property type="match status" value="1"/>
</dbReference>
<dbReference type="InterPro" id="IPR003148">
    <property type="entry name" value="RCK_N"/>
</dbReference>
<evidence type="ECO:0000256" key="16">
    <source>
        <dbReference type="ARBA" id="ARBA00060897"/>
    </source>
</evidence>
<evidence type="ECO:0000256" key="7">
    <source>
        <dbReference type="ARBA" id="ARBA00022837"/>
    </source>
</evidence>
<keyword evidence="8" id="KW-0851">Voltage-gated channel</keyword>
<keyword evidence="5 18" id="KW-0812">Transmembrane</keyword>
<keyword evidence="11" id="KW-0406">Ion transport</keyword>
<dbReference type="InterPro" id="IPR047871">
    <property type="entry name" value="K_chnl_Slo-like"/>
</dbReference>
<feature type="transmembrane region" description="Helical" evidence="18">
    <location>
        <begin position="312"/>
        <end position="330"/>
    </location>
</feature>
<dbReference type="Gene3D" id="1.10.287.70">
    <property type="match status" value="1"/>
</dbReference>
<dbReference type="FunFam" id="1.10.287.70:FF:000015">
    <property type="entry name" value="Calcium-activated potassium channel subunit alpha-1 isoform X7"/>
    <property type="match status" value="1"/>
</dbReference>
<dbReference type="InterPro" id="IPR005821">
    <property type="entry name" value="Ion_trans_dom"/>
</dbReference>
<feature type="region of interest" description="Disordered" evidence="17">
    <location>
        <begin position="1146"/>
        <end position="1176"/>
    </location>
</feature>
<proteinExistence type="inferred from homology"/>
<name>A0A0P8YDC2_DROAN</name>
<dbReference type="PANTHER" id="PTHR10027:SF33">
    <property type="entry name" value="CALCIUM-ACTIVATED POTASSIUM CHANNEL SUBUNIT ALPHA-1-RELATED"/>
    <property type="match status" value="1"/>
</dbReference>
<comment type="similarity">
    <text evidence="16">Belongs to the potassium channel family. Calcium-activated (TC 1.A.1.3) subfamily. Slo sub-subfamily.</text>
</comment>
<dbReference type="SUPFAM" id="SSF81324">
    <property type="entry name" value="Voltage-gated potassium channels"/>
    <property type="match status" value="1"/>
</dbReference>
<dbReference type="EMBL" id="CH902617">
    <property type="protein sequence ID" value="KPU79479.1"/>
    <property type="molecule type" value="Genomic_DNA"/>
</dbReference>
<keyword evidence="6" id="KW-0631">Potassium channel</keyword>
<evidence type="ECO:0000256" key="3">
    <source>
        <dbReference type="ARBA" id="ARBA00022538"/>
    </source>
</evidence>
<dbReference type="GO" id="GO:0009410">
    <property type="term" value="P:response to xenobiotic stimulus"/>
    <property type="evidence" value="ECO:0007669"/>
    <property type="project" value="UniProtKB-ARBA"/>
</dbReference>
<dbReference type="PRINTS" id="PR00169">
    <property type="entry name" value="KCHANNEL"/>
</dbReference>
<evidence type="ECO:0000313" key="20">
    <source>
        <dbReference type="EMBL" id="KPU79479.1"/>
    </source>
</evidence>
<feature type="transmembrane region" description="Helical" evidence="18">
    <location>
        <begin position="191"/>
        <end position="214"/>
    </location>
</feature>
<evidence type="ECO:0000256" key="15">
    <source>
        <dbReference type="ARBA" id="ARBA00031999"/>
    </source>
</evidence>
<evidence type="ECO:0000256" key="17">
    <source>
        <dbReference type="SAM" id="MobiDB-lite"/>
    </source>
</evidence>
<reference evidence="20 21" key="1">
    <citation type="journal article" date="2007" name="Nature">
        <title>Evolution of genes and genomes on the Drosophila phylogeny.</title>
        <authorList>
            <consortium name="Drosophila 12 Genomes Consortium"/>
            <person name="Clark A.G."/>
            <person name="Eisen M.B."/>
            <person name="Smith D.R."/>
            <person name="Bergman C.M."/>
            <person name="Oliver B."/>
            <person name="Markow T.A."/>
            <person name="Kaufman T.C."/>
            <person name="Kellis M."/>
            <person name="Gelbart W."/>
            <person name="Iyer V.N."/>
            <person name="Pollard D.A."/>
            <person name="Sackton T.B."/>
            <person name="Larracuente A.M."/>
            <person name="Singh N.D."/>
            <person name="Abad J.P."/>
            <person name="Abt D.N."/>
            <person name="Adryan B."/>
            <person name="Aguade M."/>
            <person name="Akashi H."/>
            <person name="Anderson W.W."/>
            <person name="Aquadro C.F."/>
            <person name="Ardell D.H."/>
            <person name="Arguello R."/>
            <person name="Artieri C.G."/>
            <person name="Barbash D.A."/>
            <person name="Barker D."/>
            <person name="Barsanti P."/>
            <person name="Batterham P."/>
            <person name="Batzoglou S."/>
            <person name="Begun D."/>
            <person name="Bhutkar A."/>
            <person name="Blanco E."/>
            <person name="Bosak S.A."/>
            <person name="Bradley R.K."/>
            <person name="Brand A.D."/>
            <person name="Brent M.R."/>
            <person name="Brooks A.N."/>
            <person name="Brown R.H."/>
            <person name="Butlin R.K."/>
            <person name="Caggese C."/>
            <person name="Calvi B.R."/>
            <person name="Bernardo de Carvalho A."/>
            <person name="Caspi A."/>
            <person name="Castrezana S."/>
            <person name="Celniker S.E."/>
            <person name="Chang J.L."/>
            <person name="Chapple C."/>
            <person name="Chatterji S."/>
            <person name="Chinwalla A."/>
            <person name="Civetta A."/>
            <person name="Clifton S.W."/>
            <person name="Comeron J.M."/>
            <person name="Costello J.C."/>
            <person name="Coyne J.A."/>
            <person name="Daub J."/>
            <person name="David R.G."/>
            <person name="Delcher A.L."/>
            <person name="Delehaunty K."/>
            <person name="Do C.B."/>
            <person name="Ebling H."/>
            <person name="Edwards K."/>
            <person name="Eickbush T."/>
            <person name="Evans J.D."/>
            <person name="Filipski A."/>
            <person name="Findeiss S."/>
            <person name="Freyhult E."/>
            <person name="Fulton L."/>
            <person name="Fulton R."/>
            <person name="Garcia A.C."/>
            <person name="Gardiner A."/>
            <person name="Garfield D.A."/>
            <person name="Garvin B.E."/>
            <person name="Gibson G."/>
            <person name="Gilbert D."/>
            <person name="Gnerre S."/>
            <person name="Godfrey J."/>
            <person name="Good R."/>
            <person name="Gotea V."/>
            <person name="Gravely B."/>
            <person name="Greenberg A.J."/>
            <person name="Griffiths-Jones S."/>
            <person name="Gross S."/>
            <person name="Guigo R."/>
            <person name="Gustafson E.A."/>
            <person name="Haerty W."/>
            <person name="Hahn M.W."/>
            <person name="Halligan D.L."/>
            <person name="Halpern A.L."/>
            <person name="Halter G.M."/>
            <person name="Han M.V."/>
            <person name="Heger A."/>
            <person name="Hillier L."/>
            <person name="Hinrichs A.S."/>
            <person name="Holmes I."/>
            <person name="Hoskins R.A."/>
            <person name="Hubisz M.J."/>
            <person name="Hultmark D."/>
            <person name="Huntley M.A."/>
            <person name="Jaffe D.B."/>
            <person name="Jagadeeshan S."/>
            <person name="Jeck W.R."/>
            <person name="Johnson J."/>
            <person name="Jones C.D."/>
            <person name="Jordan W.C."/>
            <person name="Karpen G.H."/>
            <person name="Kataoka E."/>
            <person name="Keightley P.D."/>
            <person name="Kheradpour P."/>
            <person name="Kirkness E.F."/>
            <person name="Koerich L.B."/>
            <person name="Kristiansen K."/>
            <person name="Kudrna D."/>
            <person name="Kulathinal R.J."/>
            <person name="Kumar S."/>
            <person name="Kwok R."/>
            <person name="Lander E."/>
            <person name="Langley C.H."/>
            <person name="Lapoint R."/>
            <person name="Lazzaro B.P."/>
            <person name="Lee S.J."/>
            <person name="Levesque L."/>
            <person name="Li R."/>
            <person name="Lin C.F."/>
            <person name="Lin M.F."/>
            <person name="Lindblad-Toh K."/>
            <person name="Llopart A."/>
            <person name="Long M."/>
            <person name="Low L."/>
            <person name="Lozovsky E."/>
            <person name="Lu J."/>
            <person name="Luo M."/>
            <person name="Machado C.A."/>
            <person name="Makalowski W."/>
            <person name="Marzo M."/>
            <person name="Matsuda M."/>
            <person name="Matzkin L."/>
            <person name="McAllister B."/>
            <person name="McBride C.S."/>
            <person name="McKernan B."/>
            <person name="McKernan K."/>
            <person name="Mendez-Lago M."/>
            <person name="Minx P."/>
            <person name="Mollenhauer M.U."/>
            <person name="Montooth K."/>
            <person name="Mount S.M."/>
            <person name="Mu X."/>
            <person name="Myers E."/>
            <person name="Negre B."/>
            <person name="Newfeld S."/>
            <person name="Nielsen R."/>
            <person name="Noor M.A."/>
            <person name="O'Grady P."/>
            <person name="Pachter L."/>
            <person name="Papaceit M."/>
            <person name="Parisi M.J."/>
            <person name="Parisi M."/>
            <person name="Parts L."/>
            <person name="Pedersen J.S."/>
            <person name="Pesole G."/>
            <person name="Phillippy A.M."/>
            <person name="Ponting C.P."/>
            <person name="Pop M."/>
            <person name="Porcelli D."/>
            <person name="Powell J.R."/>
            <person name="Prohaska S."/>
            <person name="Pruitt K."/>
            <person name="Puig M."/>
            <person name="Quesneville H."/>
            <person name="Ram K.R."/>
            <person name="Rand D."/>
            <person name="Rasmussen M.D."/>
            <person name="Reed L.K."/>
            <person name="Reenan R."/>
            <person name="Reily A."/>
            <person name="Remington K.A."/>
            <person name="Rieger T.T."/>
            <person name="Ritchie M.G."/>
            <person name="Robin C."/>
            <person name="Rogers Y.H."/>
            <person name="Rohde C."/>
            <person name="Rozas J."/>
            <person name="Rubenfield M.J."/>
            <person name="Ruiz A."/>
            <person name="Russo S."/>
            <person name="Salzberg S.L."/>
            <person name="Sanchez-Gracia A."/>
            <person name="Saranga D.J."/>
            <person name="Sato H."/>
            <person name="Schaeffer S.W."/>
            <person name="Schatz M.C."/>
            <person name="Schlenke T."/>
            <person name="Schwartz R."/>
            <person name="Segarra C."/>
            <person name="Singh R.S."/>
            <person name="Sirot L."/>
            <person name="Sirota M."/>
            <person name="Sisneros N.B."/>
            <person name="Smith C.D."/>
            <person name="Smith T.F."/>
            <person name="Spieth J."/>
            <person name="Stage D.E."/>
            <person name="Stark A."/>
            <person name="Stephan W."/>
            <person name="Strausberg R.L."/>
            <person name="Strempel S."/>
            <person name="Sturgill D."/>
            <person name="Sutton G."/>
            <person name="Sutton G.G."/>
            <person name="Tao W."/>
            <person name="Teichmann S."/>
            <person name="Tobari Y.N."/>
            <person name="Tomimura Y."/>
            <person name="Tsolas J.M."/>
            <person name="Valente V.L."/>
            <person name="Venter E."/>
            <person name="Venter J.C."/>
            <person name="Vicario S."/>
            <person name="Vieira F.G."/>
            <person name="Vilella A.J."/>
            <person name="Villasante A."/>
            <person name="Walenz B."/>
            <person name="Wang J."/>
            <person name="Wasserman M."/>
            <person name="Watts T."/>
            <person name="Wilson D."/>
            <person name="Wilson R.K."/>
            <person name="Wing R.A."/>
            <person name="Wolfner M.F."/>
            <person name="Wong A."/>
            <person name="Wong G.K."/>
            <person name="Wu C.I."/>
            <person name="Wu G."/>
            <person name="Yamamoto D."/>
            <person name="Yang H.P."/>
            <person name="Yang S.P."/>
            <person name="Yorke J.A."/>
            <person name="Yoshida K."/>
            <person name="Zdobnov E."/>
            <person name="Zhang P."/>
            <person name="Zhang Y."/>
            <person name="Zimin A.V."/>
            <person name="Baldwin J."/>
            <person name="Abdouelleil A."/>
            <person name="Abdulkadir J."/>
            <person name="Abebe A."/>
            <person name="Abera B."/>
            <person name="Abreu J."/>
            <person name="Acer S.C."/>
            <person name="Aftuck L."/>
            <person name="Alexander A."/>
            <person name="An P."/>
            <person name="Anderson E."/>
            <person name="Anderson S."/>
            <person name="Arachi H."/>
            <person name="Azer M."/>
            <person name="Bachantsang P."/>
            <person name="Barry A."/>
            <person name="Bayul T."/>
            <person name="Berlin A."/>
            <person name="Bessette D."/>
            <person name="Bloom T."/>
            <person name="Blye J."/>
            <person name="Boguslavskiy L."/>
            <person name="Bonnet C."/>
            <person name="Boukhgalter B."/>
            <person name="Bourzgui I."/>
            <person name="Brown A."/>
            <person name="Cahill P."/>
            <person name="Channer S."/>
            <person name="Cheshatsang Y."/>
            <person name="Chuda L."/>
            <person name="Citroen M."/>
            <person name="Collymore A."/>
            <person name="Cooke P."/>
            <person name="Costello M."/>
            <person name="D'Aco K."/>
            <person name="Daza R."/>
            <person name="De Haan G."/>
            <person name="DeGray S."/>
            <person name="DeMaso C."/>
            <person name="Dhargay N."/>
            <person name="Dooley K."/>
            <person name="Dooley E."/>
            <person name="Doricent M."/>
            <person name="Dorje P."/>
            <person name="Dorjee K."/>
            <person name="Dupes A."/>
            <person name="Elong R."/>
            <person name="Falk J."/>
            <person name="Farina A."/>
            <person name="Faro S."/>
            <person name="Ferguson D."/>
            <person name="Fisher S."/>
            <person name="Foley C.D."/>
            <person name="Franke A."/>
            <person name="Friedrich D."/>
            <person name="Gadbois L."/>
            <person name="Gearin G."/>
            <person name="Gearin C.R."/>
            <person name="Giannoukos G."/>
            <person name="Goode T."/>
            <person name="Graham J."/>
            <person name="Grandbois E."/>
            <person name="Grewal S."/>
            <person name="Gyaltsen K."/>
            <person name="Hafez N."/>
            <person name="Hagos B."/>
            <person name="Hall J."/>
            <person name="Henson C."/>
            <person name="Hollinger A."/>
            <person name="Honan T."/>
            <person name="Huard M.D."/>
            <person name="Hughes L."/>
            <person name="Hurhula B."/>
            <person name="Husby M.E."/>
            <person name="Kamat A."/>
            <person name="Kanga B."/>
            <person name="Kashin S."/>
            <person name="Khazanovich D."/>
            <person name="Kisner P."/>
            <person name="Lance K."/>
            <person name="Lara M."/>
            <person name="Lee W."/>
            <person name="Lennon N."/>
            <person name="Letendre F."/>
            <person name="LeVine R."/>
            <person name="Lipovsky A."/>
            <person name="Liu X."/>
            <person name="Liu J."/>
            <person name="Liu S."/>
            <person name="Lokyitsang T."/>
            <person name="Lokyitsang Y."/>
            <person name="Lubonja R."/>
            <person name="Lui A."/>
            <person name="MacDonald P."/>
            <person name="Magnisalis V."/>
            <person name="Maru K."/>
            <person name="Matthews C."/>
            <person name="McCusker W."/>
            <person name="McDonough S."/>
            <person name="Mehta T."/>
            <person name="Meldrim J."/>
            <person name="Meneus L."/>
            <person name="Mihai O."/>
            <person name="Mihalev A."/>
            <person name="Mihova T."/>
            <person name="Mittelman R."/>
            <person name="Mlenga V."/>
            <person name="Montmayeur A."/>
            <person name="Mulrain L."/>
            <person name="Navidi A."/>
            <person name="Naylor J."/>
            <person name="Negash T."/>
            <person name="Nguyen T."/>
            <person name="Nguyen N."/>
            <person name="Nicol R."/>
            <person name="Norbu C."/>
            <person name="Norbu N."/>
            <person name="Novod N."/>
            <person name="O'Neill B."/>
            <person name="Osman S."/>
            <person name="Markiewicz E."/>
            <person name="Oyono O.L."/>
            <person name="Patti C."/>
            <person name="Phunkhang P."/>
            <person name="Pierre F."/>
            <person name="Priest M."/>
            <person name="Raghuraman S."/>
            <person name="Rege F."/>
            <person name="Reyes R."/>
            <person name="Rise C."/>
            <person name="Rogov P."/>
            <person name="Ross K."/>
            <person name="Ryan E."/>
            <person name="Settipalli S."/>
            <person name="Shea T."/>
            <person name="Sherpa N."/>
            <person name="Shi L."/>
            <person name="Shih D."/>
            <person name="Sparrow T."/>
            <person name="Spaulding J."/>
            <person name="Stalker J."/>
            <person name="Stange-Thomann N."/>
            <person name="Stavropoulos S."/>
            <person name="Stone C."/>
            <person name="Strader C."/>
            <person name="Tesfaye S."/>
            <person name="Thomson T."/>
            <person name="Thoulutsang Y."/>
            <person name="Thoulutsang D."/>
            <person name="Topham K."/>
            <person name="Topping I."/>
            <person name="Tsamla T."/>
            <person name="Vassiliev H."/>
            <person name="Vo A."/>
            <person name="Wangchuk T."/>
            <person name="Wangdi T."/>
            <person name="Weiand M."/>
            <person name="Wilkinson J."/>
            <person name="Wilson A."/>
            <person name="Yadav S."/>
            <person name="Young G."/>
            <person name="Yu Q."/>
            <person name="Zembek L."/>
            <person name="Zhong D."/>
            <person name="Zimmer A."/>
            <person name="Zwirko Z."/>
            <person name="Jaffe D.B."/>
            <person name="Alvarez P."/>
            <person name="Brockman W."/>
            <person name="Butler J."/>
            <person name="Chin C."/>
            <person name="Gnerre S."/>
            <person name="Grabherr M."/>
            <person name="Kleber M."/>
            <person name="Mauceli E."/>
            <person name="MacCallum I."/>
        </authorList>
    </citation>
    <scope>NUCLEOTIDE SEQUENCE [LARGE SCALE GENOMIC DNA]</scope>
    <source>
        <strain evidence="21">Tucson 14024-0371.13</strain>
    </source>
</reference>
<dbReference type="Pfam" id="PF21014">
    <property type="entry name" value="Slowpoke_C"/>
    <property type="match status" value="1"/>
</dbReference>
<keyword evidence="9" id="KW-0630">Potassium</keyword>
<evidence type="ECO:0000256" key="2">
    <source>
        <dbReference type="ARBA" id="ARBA00022448"/>
    </source>
</evidence>
<keyword evidence="4" id="KW-0597">Phosphoprotein</keyword>
<evidence type="ECO:0000256" key="5">
    <source>
        <dbReference type="ARBA" id="ARBA00022692"/>
    </source>
</evidence>
<sequence length="1176" mass="130295">MASDLIGTNFTSTLSNGMSGCDQSTVESLADDPTDSPFDADDCLKVRKYWCFLLSSIFTFLAGLLVVLLWRAFAFICCRKEPDLGPNDPKQKEQKASRNKQEFEGTFMTEAKDWAGELISGQTTTGRILVVLVFILSIASLIIYFVDASSEEVERCQKWSNNITQQIDLAFNIFFMVYFFIRFIAASDKLWFMLEMYSFVDYFTIPPSFVSIYLDRTWIGLRFLRALRLMTVPDILQYLNVLKTSSSIRLAQLVSIFISVWLTAAGIIHLLENSGDPLDFNNAHRLSYWTCVYFLIVTMSTVGYGDVYCETVLGRTFLVFFLLVGLAMFASSIPEIIELVGSGNKYGGELKREHGKRHIVVCGHITYESVSHFLKDFLHEDREDVDVEVVFLHRKPPDLELEGLFKRHFTTVEFFQGTIMNPIDLQRVKVHEADACLVLANKYCQDPDAEDAANIMRVISIKNYSDDIRVIIQLMQYHNKAYLLNIPSWDWKQGDDVICLAELKLGFIAQSCLAPGFSTMMANLFAMRSFKTSPDTQAWQNDYLQGTGCEMYTETLSPSFTGMTFPQASELCFSKLKLLLLAIEIKGAEEGADSKISINPRGAKIQANTQGFFIAQSADEVKRAWFYCKACHEDIKDETLIKKCKCKNYVGMIMMQTGMVNQGITSVMNTMEVLNRNLRRPNGTGNGTGAMHHMNNTAAAAAAAAAAGKQVNKVKPTVNVSRQVEGQVISPSQYNRPTSRSSGTGTQNQNGGVSLPAGIADDQSKDFDFEKTEMKYDSTGMFHWSPAKSLEDCILDRNQAAMTVLNGHVVVCLFADPDSPLIGLRNLVMPLRASNFHYHELKHVVIVGSVDYIRREWKMLQNLPKISVLNGSPLSRADLRAVNVNLCDMCCILSAKVPSNDDPTLADKEAILASLNIKAMTFDDTIGVLSQRGPEFDNLSATAGSPIVLQRRGSVYGANVPMITELVNDSNVQFLDQDDDDDPDTELYLTQPFACGTAFAVSVLDSLMSTTYFNQNALTLIRSLITGGATPELELILAEGAGLRGGYSTVESLSNRDRCRVGQISLYDGPLAQFGECGKYGDLFVAALKSYGMLCIGLYRFRDTSSSCDASSKRYVITNPPDDFSLLPTDQVFVLMQFDPGLEYKPPAVRAPAGGRGTNTQGSGVGGGGSNKDDNS</sequence>
<dbReference type="Proteomes" id="UP000007801">
    <property type="component" value="Unassembled WGS sequence"/>
</dbReference>
<dbReference type="Pfam" id="PF03493">
    <property type="entry name" value="BK_channel_a"/>
    <property type="match status" value="1"/>
</dbReference>
<dbReference type="InterPro" id="IPR048735">
    <property type="entry name" value="Slowpoke-like_C"/>
</dbReference>
<feature type="transmembrane region" description="Helical" evidence="18">
    <location>
        <begin position="49"/>
        <end position="73"/>
    </location>
</feature>
<dbReference type="FunFam" id="1.20.120.350:FF:000035">
    <property type="entry name" value="Calcium-activated potassium channel slowpoke"/>
    <property type="match status" value="1"/>
</dbReference>
<keyword evidence="21" id="KW-1185">Reference proteome</keyword>
<dbReference type="GO" id="GO:0060072">
    <property type="term" value="F:large conductance calcium-activated potassium channel activity"/>
    <property type="evidence" value="ECO:0007669"/>
    <property type="project" value="TreeGrafter"/>
</dbReference>
<feature type="transmembrane region" description="Helical" evidence="18">
    <location>
        <begin position="128"/>
        <end position="146"/>
    </location>
</feature>
<evidence type="ECO:0000313" key="21">
    <source>
        <dbReference type="Proteomes" id="UP000007801"/>
    </source>
</evidence>
<dbReference type="InterPro" id="IPR003929">
    <property type="entry name" value="K_chnl_BK_asu"/>
</dbReference>
<protein>
    <recommendedName>
        <fullName evidence="14">BK channel</fullName>
    </recommendedName>
    <alternativeName>
        <fullName evidence="15">Maxi K channel</fullName>
    </alternativeName>
</protein>
<feature type="transmembrane region" description="Helical" evidence="18">
    <location>
        <begin position="250"/>
        <end position="271"/>
    </location>
</feature>
<evidence type="ECO:0000256" key="9">
    <source>
        <dbReference type="ARBA" id="ARBA00022958"/>
    </source>
</evidence>
<comment type="subcellular location">
    <subcellularLocation>
        <location evidence="1">Membrane</location>
        <topology evidence="1">Multi-pass membrane protein</topology>
    </subcellularLocation>
</comment>
<dbReference type="GO" id="GO:0034702">
    <property type="term" value="C:monoatomic ion channel complex"/>
    <property type="evidence" value="ECO:0007669"/>
    <property type="project" value="UniProtKB-KW"/>
</dbReference>
<evidence type="ECO:0000256" key="8">
    <source>
        <dbReference type="ARBA" id="ARBA00022882"/>
    </source>
</evidence>
<dbReference type="PANTHER" id="PTHR10027">
    <property type="entry name" value="CALCIUM-ACTIVATED POTASSIUM CHANNEL ALPHA CHAIN"/>
    <property type="match status" value="1"/>
</dbReference>
<gene>
    <name evidence="20" type="primary">Dana\GF17221</name>
    <name evidence="20" type="synonym">dana_GLEANR_18487</name>
    <name evidence="20" type="ORF">GF17221</name>
</gene>
<keyword evidence="2" id="KW-0813">Transport</keyword>
<feature type="domain" description="RCK N-terminal" evidence="19">
    <location>
        <begin position="356"/>
        <end position="498"/>
    </location>
</feature>
<dbReference type="PRINTS" id="PR01449">
    <property type="entry name" value="BKCHANNELA"/>
</dbReference>
<dbReference type="Pfam" id="PF00520">
    <property type="entry name" value="Ion_trans"/>
    <property type="match status" value="1"/>
</dbReference>
<dbReference type="GO" id="GO:0050804">
    <property type="term" value="P:modulation of chemical synaptic transmission"/>
    <property type="evidence" value="ECO:0007669"/>
    <property type="project" value="UniProtKB-ARBA"/>
</dbReference>
<organism evidence="20 21">
    <name type="scientific">Drosophila ananassae</name>
    <name type="common">Fruit fly</name>
    <dbReference type="NCBI Taxonomy" id="7217"/>
    <lineage>
        <taxon>Eukaryota</taxon>
        <taxon>Metazoa</taxon>
        <taxon>Ecdysozoa</taxon>
        <taxon>Arthropoda</taxon>
        <taxon>Hexapoda</taxon>
        <taxon>Insecta</taxon>
        <taxon>Pterygota</taxon>
        <taxon>Neoptera</taxon>
        <taxon>Endopterygota</taxon>
        <taxon>Diptera</taxon>
        <taxon>Brachycera</taxon>
        <taxon>Muscomorpha</taxon>
        <taxon>Ephydroidea</taxon>
        <taxon>Drosophilidae</taxon>
        <taxon>Drosophila</taxon>
        <taxon>Sophophora</taxon>
    </lineage>
</organism>
<keyword evidence="3" id="KW-0633">Potassium transport</keyword>
<dbReference type="FunFam" id="3.40.50.720:FF:001832">
    <property type="entry name" value="Calcium-activated potassium channel slowpoke-like Protein"/>
    <property type="match status" value="1"/>
</dbReference>
<feature type="region of interest" description="Disordered" evidence="17">
    <location>
        <begin position="722"/>
        <end position="761"/>
    </location>
</feature>
<dbReference type="InterPro" id="IPR036291">
    <property type="entry name" value="NAD(P)-bd_dom_sf"/>
</dbReference>
<dbReference type="AlphaFoldDB" id="A0A0P8YDC2"/>
<evidence type="ECO:0000256" key="18">
    <source>
        <dbReference type="SAM" id="Phobius"/>
    </source>
</evidence>
<dbReference type="OrthoDB" id="10035564at2759"/>
<keyword evidence="12 18" id="KW-0472">Membrane</keyword>
<evidence type="ECO:0000256" key="10">
    <source>
        <dbReference type="ARBA" id="ARBA00022989"/>
    </source>
</evidence>
<feature type="transmembrane region" description="Helical" evidence="18">
    <location>
        <begin position="286"/>
        <end position="305"/>
    </location>
</feature>
<dbReference type="GO" id="GO:0045211">
    <property type="term" value="C:postsynaptic membrane"/>
    <property type="evidence" value="ECO:0007669"/>
    <property type="project" value="TreeGrafter"/>
</dbReference>